<dbReference type="SUPFAM" id="SSF53067">
    <property type="entry name" value="Actin-like ATPase domain"/>
    <property type="match status" value="2"/>
</dbReference>
<dbReference type="Gene3D" id="3.30.1490.300">
    <property type="match status" value="1"/>
</dbReference>
<reference evidence="2 3" key="1">
    <citation type="submission" date="2018-09" db="EMBL/GenBank/DDBJ databases">
        <title>Discovery and Ecogenomic Context for Candidatus Cryosericales, a Global Caldiserica Order Active in Thawing Permafrost.</title>
        <authorList>
            <person name="Martinez M.A."/>
            <person name="Woodcroft B.J."/>
            <person name="Ignacio Espinoza J.C."/>
            <person name="Zayed A."/>
            <person name="Singleton C.M."/>
            <person name="Boyd J."/>
            <person name="Li Y.-F."/>
            <person name="Purvine S."/>
            <person name="Maughan H."/>
            <person name="Hodgkins S.B."/>
            <person name="Anderson D."/>
            <person name="Sederholm M."/>
            <person name="Temperton B."/>
            <person name="Saleska S.R."/>
            <person name="Tyson G.W."/>
            <person name="Rich V.I."/>
        </authorList>
    </citation>
    <scope>NUCLEOTIDE SEQUENCE [LARGE SCALE GENOMIC DNA]</scope>
    <source>
        <strain evidence="2 3">SMC7</strain>
    </source>
</reference>
<organism evidence="2 3">
    <name type="scientific">Candidatus Cryosericum terrychapinii</name>
    <dbReference type="NCBI Taxonomy" id="2290919"/>
    <lineage>
        <taxon>Bacteria</taxon>
        <taxon>Pseudomonadati</taxon>
        <taxon>Caldisericota/Cryosericota group</taxon>
        <taxon>Candidatus Cryosericota</taxon>
        <taxon>Candidatus Cryosericia</taxon>
        <taxon>Candidatus Cryosericales</taxon>
        <taxon>Candidatus Cryosericaceae</taxon>
        <taxon>Candidatus Cryosericum</taxon>
    </lineage>
</organism>
<protein>
    <submittedName>
        <fullName evidence="2">Type IV pilus assembly protein PilM</fullName>
    </submittedName>
</protein>
<name>A0A398CYI3_9BACT</name>
<proteinExistence type="predicted"/>
<dbReference type="EMBL" id="QXIS01000015">
    <property type="protein sequence ID" value="RIE06319.1"/>
    <property type="molecule type" value="Genomic_DNA"/>
</dbReference>
<dbReference type="InterPro" id="IPR043129">
    <property type="entry name" value="ATPase_NBD"/>
</dbReference>
<dbReference type="Pfam" id="PF11104">
    <property type="entry name" value="PilM_2"/>
    <property type="match status" value="1"/>
</dbReference>
<keyword evidence="3" id="KW-1185">Reference proteome</keyword>
<dbReference type="Gene3D" id="3.30.420.40">
    <property type="match status" value="2"/>
</dbReference>
<dbReference type="InterPro" id="IPR050696">
    <property type="entry name" value="FtsA/MreB"/>
</dbReference>
<dbReference type="OrthoDB" id="9765023at2"/>
<accession>A0A398CYI3</accession>
<gene>
    <name evidence="2" type="primary">pilM</name>
    <name evidence="2" type="ORF">SMC7_02775</name>
</gene>
<dbReference type="SMART" id="SM00842">
    <property type="entry name" value="FtsA"/>
    <property type="match status" value="1"/>
</dbReference>
<evidence type="ECO:0000313" key="2">
    <source>
        <dbReference type="EMBL" id="RIE06319.1"/>
    </source>
</evidence>
<evidence type="ECO:0000259" key="1">
    <source>
        <dbReference type="SMART" id="SM00842"/>
    </source>
</evidence>
<dbReference type="PANTHER" id="PTHR32432:SF3">
    <property type="entry name" value="ETHANOLAMINE UTILIZATION PROTEIN EUTJ"/>
    <property type="match status" value="1"/>
</dbReference>
<evidence type="ECO:0000313" key="3">
    <source>
        <dbReference type="Proteomes" id="UP000266328"/>
    </source>
</evidence>
<dbReference type="PANTHER" id="PTHR32432">
    <property type="entry name" value="CELL DIVISION PROTEIN FTSA-RELATED"/>
    <property type="match status" value="1"/>
</dbReference>
<dbReference type="NCBIfam" id="TIGR01175">
    <property type="entry name" value="pilM"/>
    <property type="match status" value="1"/>
</dbReference>
<comment type="caution">
    <text evidence="2">The sequence shown here is derived from an EMBL/GenBank/DDBJ whole genome shotgun (WGS) entry which is preliminary data.</text>
</comment>
<dbReference type="AlphaFoldDB" id="A0A398CYI3"/>
<dbReference type="GO" id="GO:0051301">
    <property type="term" value="P:cell division"/>
    <property type="evidence" value="ECO:0007669"/>
    <property type="project" value="InterPro"/>
</dbReference>
<dbReference type="Proteomes" id="UP000266328">
    <property type="component" value="Unassembled WGS sequence"/>
</dbReference>
<sequence length="408" mass="44419">MTVERIRRHPVFGLANKATPIIGVDIGSSTIKVAQFKRDKNALSLVNFGVVPTPEGSIEEGKIAKGDVISEALGSLLSLHSFVGKRVSASVSGQLLTVKQVTVDEIPRQPLGDIVKWEMEKHISYPIEDAVFDYQVLSRAQTDDGGIKANCLVAVAPLEIVNALVGVLRKTQLEPVFIEVEPFAELRLVDYVSYKRPDLDAKTIVMVNIGSTMTSINVADQSMIRLTRMIPFGGARISQAIASALGINTERAEELKQESVNVDPDANLEAGTEAERATSAALPIIDELVLEIRRSLNYYTTRFESDRPLHLILSGGTANLKGIADYIELSTGFTVEMNRLLLDVAKYDPSMFAESYLNEMAPMFSVATGLSLREFEATAAGKRSGRHQAKPVDVGQSLLTYRPGSEGL</sequence>
<dbReference type="CDD" id="cd24049">
    <property type="entry name" value="ASKHA_NBD_PilM"/>
    <property type="match status" value="1"/>
</dbReference>
<dbReference type="InterPro" id="IPR005883">
    <property type="entry name" value="PilM"/>
</dbReference>
<dbReference type="InterPro" id="IPR003494">
    <property type="entry name" value="SHS2_FtsA"/>
</dbReference>
<feature type="domain" description="SHS2" evidence="1">
    <location>
        <begin position="21"/>
        <end position="189"/>
    </location>
</feature>